<dbReference type="InterPro" id="IPR036188">
    <property type="entry name" value="FAD/NAD-bd_sf"/>
</dbReference>
<accession>A0A852ZGX4</accession>
<evidence type="ECO:0000256" key="5">
    <source>
        <dbReference type="ARBA" id="ARBA00023027"/>
    </source>
</evidence>
<name>A0A852ZGX4_9ACTN</name>
<evidence type="ECO:0000313" key="7">
    <source>
        <dbReference type="EMBL" id="NYH90912.1"/>
    </source>
</evidence>
<feature type="domain" description="FAD/NAD(P)-binding" evidence="6">
    <location>
        <begin position="57"/>
        <end position="378"/>
    </location>
</feature>
<dbReference type="InterPro" id="IPR023753">
    <property type="entry name" value="FAD/NAD-binding_dom"/>
</dbReference>
<dbReference type="InterPro" id="IPR045024">
    <property type="entry name" value="NDH-2"/>
</dbReference>
<gene>
    <name evidence="7" type="ORF">F4554_003550</name>
</gene>
<keyword evidence="4 7" id="KW-0560">Oxidoreductase</keyword>
<dbReference type="PRINTS" id="PR00368">
    <property type="entry name" value="FADPNR"/>
</dbReference>
<keyword evidence="3" id="KW-0274">FAD</keyword>
<dbReference type="AlphaFoldDB" id="A0A852ZGX4"/>
<evidence type="ECO:0000256" key="1">
    <source>
        <dbReference type="ARBA" id="ARBA00005272"/>
    </source>
</evidence>
<dbReference type="EC" id="1.6.99.3" evidence="7"/>
<protein>
    <submittedName>
        <fullName evidence="7">NADH dehydrogenase</fullName>
        <ecNumber evidence="7">1.6.99.3</ecNumber>
    </submittedName>
</protein>
<dbReference type="Pfam" id="PF07992">
    <property type="entry name" value="Pyr_redox_2"/>
    <property type="match status" value="1"/>
</dbReference>
<proteinExistence type="inferred from homology"/>
<organism evidence="7 8">
    <name type="scientific">Actinopolymorpha rutila</name>
    <dbReference type="NCBI Taxonomy" id="446787"/>
    <lineage>
        <taxon>Bacteria</taxon>
        <taxon>Bacillati</taxon>
        <taxon>Actinomycetota</taxon>
        <taxon>Actinomycetes</taxon>
        <taxon>Propionibacteriales</taxon>
        <taxon>Actinopolymorphaceae</taxon>
        <taxon>Actinopolymorpha</taxon>
    </lineage>
</organism>
<dbReference type="Gene3D" id="3.50.50.100">
    <property type="match status" value="1"/>
</dbReference>
<evidence type="ECO:0000256" key="2">
    <source>
        <dbReference type="ARBA" id="ARBA00022630"/>
    </source>
</evidence>
<keyword evidence="8" id="KW-1185">Reference proteome</keyword>
<comment type="similarity">
    <text evidence="1">Belongs to the NADH dehydrogenase family.</text>
</comment>
<reference evidence="7 8" key="1">
    <citation type="submission" date="2020-07" db="EMBL/GenBank/DDBJ databases">
        <title>Sequencing the genomes of 1000 actinobacteria strains.</title>
        <authorList>
            <person name="Klenk H.-P."/>
        </authorList>
    </citation>
    <scope>NUCLEOTIDE SEQUENCE [LARGE SCALE GENOMIC DNA]</scope>
    <source>
        <strain evidence="7 8">DSM 18448</strain>
    </source>
</reference>
<evidence type="ECO:0000313" key="8">
    <source>
        <dbReference type="Proteomes" id="UP000579605"/>
    </source>
</evidence>
<dbReference type="Proteomes" id="UP000579605">
    <property type="component" value="Unassembled WGS sequence"/>
</dbReference>
<comment type="caution">
    <text evidence="7">The sequence shown here is derived from an EMBL/GenBank/DDBJ whole genome shotgun (WGS) entry which is preliminary data.</text>
</comment>
<dbReference type="SUPFAM" id="SSF51905">
    <property type="entry name" value="FAD/NAD(P)-binding domain"/>
    <property type="match status" value="1"/>
</dbReference>
<keyword evidence="5" id="KW-0520">NAD</keyword>
<dbReference type="EMBL" id="JACBZH010000001">
    <property type="protein sequence ID" value="NYH90912.1"/>
    <property type="molecule type" value="Genomic_DNA"/>
</dbReference>
<evidence type="ECO:0000256" key="4">
    <source>
        <dbReference type="ARBA" id="ARBA00023002"/>
    </source>
</evidence>
<dbReference type="PANTHER" id="PTHR43706:SF45">
    <property type="entry name" value="NADH DEHYDROGENASE-LIKE PROTEIN RV1812C"/>
    <property type="match status" value="1"/>
</dbReference>
<evidence type="ECO:0000259" key="6">
    <source>
        <dbReference type="Pfam" id="PF07992"/>
    </source>
</evidence>
<keyword evidence="2" id="KW-0285">Flavoprotein</keyword>
<dbReference type="GO" id="GO:0003954">
    <property type="term" value="F:NADH dehydrogenase activity"/>
    <property type="evidence" value="ECO:0007669"/>
    <property type="project" value="InterPro"/>
</dbReference>
<evidence type="ECO:0000256" key="3">
    <source>
        <dbReference type="ARBA" id="ARBA00022827"/>
    </source>
</evidence>
<sequence>MVKVDSRRGVWSSGPSLTWRLPLSRLEECRLDVGGEGSISRFQRAEVAVNEYPKRTRTVIVGAGFAGFHAGRTLSRMTKGTMEIVQVNPTDYFLYLPLLPEVTGGVLEPRRVAVPLAAACPGVQFLLGTVVEVEVADRRVAFVDPDGGRKALDYDHLVLAVGSVDKLLPIPGIAEYAYGFRSIAEALYLRDHMLKQIELAQTADADERNERCTFVVVGAGYTGTEVASQGQLATLTAARRCPGGLGQPVRWLLVERAPRILPQLDARLAVAATRILTERGVEIRTSTTVEEASARGVRLSDGEFVPTRSLVWCVGVRPDPLVESLGLPTTSGRLVVDEFLSVPGHPEIHACGDAAAVHDSTRPGELTPMTAQHAERQGRCVAHNIAAAYGYGRSRAYRHHDLGFAVDLAGARAVASPVGYPISGVPAKVLTRALHLLDIPDNRARIASDWLIGALSPRQVVQLGLVEGSAVRLAARVERPAVPAPRHQDRRSEVAREDN</sequence>
<dbReference type="PANTHER" id="PTHR43706">
    <property type="entry name" value="NADH DEHYDROGENASE"/>
    <property type="match status" value="1"/>
</dbReference>